<feature type="domain" description="Letm1 RBD" evidence="3">
    <location>
        <begin position="168"/>
        <end position="344"/>
    </location>
</feature>
<evidence type="ECO:0000256" key="1">
    <source>
        <dbReference type="PROSITE-ProRule" id="PRU01094"/>
    </source>
</evidence>
<evidence type="ECO:0000259" key="3">
    <source>
        <dbReference type="PROSITE" id="PS51758"/>
    </source>
</evidence>
<feature type="region of interest" description="Disordered" evidence="2">
    <location>
        <begin position="30"/>
        <end position="75"/>
    </location>
</feature>
<dbReference type="InterPro" id="IPR033122">
    <property type="entry name" value="LETM1-like_RBD"/>
</dbReference>
<organism evidence="4 5">
    <name type="scientific">Hymenoscyphus fraxineus</name>
    <dbReference type="NCBI Taxonomy" id="746836"/>
    <lineage>
        <taxon>Eukaryota</taxon>
        <taxon>Fungi</taxon>
        <taxon>Dikarya</taxon>
        <taxon>Ascomycota</taxon>
        <taxon>Pezizomycotina</taxon>
        <taxon>Leotiomycetes</taxon>
        <taxon>Helotiales</taxon>
        <taxon>Helotiaceae</taxon>
        <taxon>Hymenoscyphus</taxon>
    </lineage>
</organism>
<name>A0A9N9KRQ1_9HELO</name>
<dbReference type="Pfam" id="PF07766">
    <property type="entry name" value="LETM1_RBD"/>
    <property type="match status" value="1"/>
</dbReference>
<dbReference type="AlphaFoldDB" id="A0A9N9KRQ1"/>
<evidence type="ECO:0000256" key="2">
    <source>
        <dbReference type="SAM" id="MobiDB-lite"/>
    </source>
</evidence>
<evidence type="ECO:0000313" key="4">
    <source>
        <dbReference type="EMBL" id="CAG8950910.1"/>
    </source>
</evidence>
<dbReference type="EMBL" id="CAJVRL010000038">
    <property type="protein sequence ID" value="CAG8950910.1"/>
    <property type="molecule type" value="Genomic_DNA"/>
</dbReference>
<keyword evidence="5" id="KW-1185">Reference proteome</keyword>
<gene>
    <name evidence="4" type="ORF">HYFRA_00003127</name>
</gene>
<keyword evidence="1" id="KW-0496">Mitochondrion</keyword>
<evidence type="ECO:0000313" key="5">
    <source>
        <dbReference type="Proteomes" id="UP000696280"/>
    </source>
</evidence>
<dbReference type="GO" id="GO:0043022">
    <property type="term" value="F:ribosome binding"/>
    <property type="evidence" value="ECO:0007669"/>
    <property type="project" value="InterPro"/>
</dbReference>
<comment type="caution">
    <text evidence="4">The sequence shown here is derived from an EMBL/GenBank/DDBJ whole genome shotgun (WGS) entry which is preliminary data.</text>
</comment>
<dbReference type="OrthoDB" id="73691at2759"/>
<reference evidence="4" key="1">
    <citation type="submission" date="2021-07" db="EMBL/GenBank/DDBJ databases">
        <authorList>
            <person name="Durling M."/>
        </authorList>
    </citation>
    <scope>NUCLEOTIDE SEQUENCE</scope>
</reference>
<protein>
    <recommendedName>
        <fullName evidence="3">Letm1 RBD domain-containing protein</fullName>
    </recommendedName>
</protein>
<dbReference type="Proteomes" id="UP000696280">
    <property type="component" value="Unassembled WGS sequence"/>
</dbReference>
<accession>A0A9N9KRQ1</accession>
<dbReference type="PROSITE" id="PS51758">
    <property type="entry name" value="LETM1_RBD"/>
    <property type="match status" value="1"/>
</dbReference>
<proteinExistence type="predicted"/>
<sequence length="344" mass="38499">MTTLLHRGPLRAASIFQRASPPTTIRLSFSPSTPIAIRRPPPLHLYASTSPSTPEKAPKDTVNPPSSTRPASIETPLRKSYTSLPQYLFALGKTYATFYKTGVKNIYHNFRAAGALEDRTTSHQSIAKAITTGAFTRADYQLVVRSWHDLKRVPLFGLLFIVCGEFTPLIVVAVSSIVPWTCRIPRQIAADRQALETRRGISFRNLTSSPPSSAQPVLNRQQLLHISWSLGLSSKIWDYVNPGTLPGPPDFILKSRVRKRVQYLEWDDKLLSEAGKEIKKLENEEVKMALVERGVDVLQRGDEELMASLEAWLKSRGKGRSVEGLLLTRPNVWPIRPTSLPQKD</sequence>